<keyword evidence="4" id="KW-1185">Reference proteome</keyword>
<dbReference type="InterPro" id="IPR025665">
    <property type="entry name" value="Beta-barrel_OMP_2"/>
</dbReference>
<accession>A0A4R7Q8M6</accession>
<feature type="chain" id="PRO_5020725417" evidence="1">
    <location>
        <begin position="22"/>
        <end position="184"/>
    </location>
</feature>
<dbReference type="RefSeq" id="WP_166643244.1">
    <property type="nucleotide sequence ID" value="NZ_SOBW01000007.1"/>
</dbReference>
<comment type="caution">
    <text evidence="3">The sequence shown here is derived from an EMBL/GenBank/DDBJ whole genome shotgun (WGS) entry which is preliminary data.</text>
</comment>
<name>A0A4R7Q8M6_9FLAO</name>
<gene>
    <name evidence="3" type="ORF">BXY82_0558</name>
</gene>
<evidence type="ECO:0000313" key="4">
    <source>
        <dbReference type="Proteomes" id="UP000294689"/>
    </source>
</evidence>
<organism evidence="3 4">
    <name type="scientific">Gelidibacter sediminis</name>
    <dbReference type="NCBI Taxonomy" id="1608710"/>
    <lineage>
        <taxon>Bacteria</taxon>
        <taxon>Pseudomonadati</taxon>
        <taxon>Bacteroidota</taxon>
        <taxon>Flavobacteriia</taxon>
        <taxon>Flavobacteriales</taxon>
        <taxon>Flavobacteriaceae</taxon>
        <taxon>Gelidibacter</taxon>
    </lineage>
</organism>
<feature type="signal peptide" evidence="1">
    <location>
        <begin position="1"/>
        <end position="21"/>
    </location>
</feature>
<evidence type="ECO:0000313" key="3">
    <source>
        <dbReference type="EMBL" id="TDU43151.1"/>
    </source>
</evidence>
<dbReference type="Pfam" id="PF13568">
    <property type="entry name" value="OMP_b-brl_2"/>
    <property type="match status" value="1"/>
</dbReference>
<dbReference type="AlphaFoldDB" id="A0A4R7Q8M6"/>
<reference evidence="3 4" key="1">
    <citation type="submission" date="2019-03" db="EMBL/GenBank/DDBJ databases">
        <title>Genomic Encyclopedia of Archaeal and Bacterial Type Strains, Phase II (KMG-II): from individual species to whole genera.</title>
        <authorList>
            <person name="Goeker M."/>
        </authorList>
    </citation>
    <scope>NUCLEOTIDE SEQUENCE [LARGE SCALE GENOMIC DNA]</scope>
    <source>
        <strain evidence="3 4">DSM 28135</strain>
    </source>
</reference>
<proteinExistence type="predicted"/>
<keyword evidence="1" id="KW-0732">Signal</keyword>
<feature type="domain" description="Outer membrane protein beta-barrel" evidence="2">
    <location>
        <begin position="21"/>
        <end position="167"/>
    </location>
</feature>
<dbReference type="Proteomes" id="UP000294689">
    <property type="component" value="Unassembled WGS sequence"/>
</dbReference>
<evidence type="ECO:0000259" key="2">
    <source>
        <dbReference type="Pfam" id="PF13568"/>
    </source>
</evidence>
<dbReference type="EMBL" id="SOBW01000007">
    <property type="protein sequence ID" value="TDU43151.1"/>
    <property type="molecule type" value="Genomic_DNA"/>
</dbReference>
<sequence>MKKIMIVTLLSVFGFSHSGSAQDINYGAKVGLNIANVSGDGSGRTDMVNFHAGFITEFIFRRGLFGLQPELLFSRQGLKRGSSYRNNLDYISVPLMFKFFPAKVFSLDIGPQASFLINDTAQFVGDPDSKIDTGAENFDLGLNIGVGMDFKNNLFGHARYNLGVSKVYGDLNNSVLQFSMGYKF</sequence>
<protein>
    <submittedName>
        <fullName evidence="3">Outer membrane protein with beta-barrel domain</fullName>
    </submittedName>
</protein>
<evidence type="ECO:0000256" key="1">
    <source>
        <dbReference type="SAM" id="SignalP"/>
    </source>
</evidence>